<dbReference type="AlphaFoldDB" id="A0A1I5JMQ8"/>
<dbReference type="Proteomes" id="UP000270697">
    <property type="component" value="Unassembled WGS sequence"/>
</dbReference>
<dbReference type="STRING" id="455193.SAMN05421805_12339"/>
<dbReference type="Proteomes" id="UP000199398">
    <property type="component" value="Unassembled WGS sequence"/>
</dbReference>
<dbReference type="EMBL" id="RBXX01000002">
    <property type="protein sequence ID" value="RKT84672.1"/>
    <property type="molecule type" value="Genomic_DNA"/>
</dbReference>
<dbReference type="RefSeq" id="WP_246025350.1">
    <property type="nucleotide sequence ID" value="NZ_FOUP01000023.1"/>
</dbReference>
<organism evidence="2 3">
    <name type="scientific">Saccharopolyspora antimicrobica</name>
    <dbReference type="NCBI Taxonomy" id="455193"/>
    <lineage>
        <taxon>Bacteria</taxon>
        <taxon>Bacillati</taxon>
        <taxon>Actinomycetota</taxon>
        <taxon>Actinomycetes</taxon>
        <taxon>Pseudonocardiales</taxon>
        <taxon>Pseudonocardiaceae</taxon>
        <taxon>Saccharopolyspora</taxon>
    </lineage>
</organism>
<evidence type="ECO:0000313" key="4">
    <source>
        <dbReference type="Proteomes" id="UP000270697"/>
    </source>
</evidence>
<reference evidence="2 3" key="1">
    <citation type="submission" date="2016-10" db="EMBL/GenBank/DDBJ databases">
        <authorList>
            <person name="de Groot N.N."/>
        </authorList>
    </citation>
    <scope>NUCLEOTIDE SEQUENCE [LARGE SCALE GENOMIC DNA]</scope>
    <source>
        <strain evidence="2 3">CPCC 201259</strain>
    </source>
</reference>
<sequence>MSTTALSCGNVDRAARPSGDGVRWFDLPVTPTRQDLDPLLAETSERLVVHGTDADFASVVLRLLRKNRLGDLVVGYVPVTDSPAARLWGLRAGDFERALTAAPRPSALIRDDSGGVLLGAGTIEPITGQVYCDDEQVLNGSALEITISPDPEAEPLPESTSDPMNAMLDPATDGLLVTTVRRGLLRRRSEVTRGRAVQASFRSATVVHDGMKHPRPAEKWVWYRHTEDLRFAR</sequence>
<protein>
    <submittedName>
        <fullName evidence="2">Uncharacterized protein</fullName>
    </submittedName>
</protein>
<reference evidence="1 4" key="2">
    <citation type="submission" date="2018-10" db="EMBL/GenBank/DDBJ databases">
        <title>Sequencing the genomes of 1000 actinobacteria strains.</title>
        <authorList>
            <person name="Klenk H.-P."/>
        </authorList>
    </citation>
    <scope>NUCLEOTIDE SEQUENCE [LARGE SCALE GENOMIC DNA]</scope>
    <source>
        <strain evidence="1 4">DSM 45119</strain>
    </source>
</reference>
<evidence type="ECO:0000313" key="1">
    <source>
        <dbReference type="EMBL" id="RKT84672.1"/>
    </source>
</evidence>
<keyword evidence="4" id="KW-1185">Reference proteome</keyword>
<proteinExistence type="predicted"/>
<evidence type="ECO:0000313" key="2">
    <source>
        <dbReference type="EMBL" id="SFO73701.1"/>
    </source>
</evidence>
<accession>A0A1I5JMQ8</accession>
<gene>
    <name evidence="1" type="ORF">ATL45_2996</name>
    <name evidence="2" type="ORF">SAMN05421805_12339</name>
</gene>
<name>A0A1I5JMQ8_9PSEU</name>
<dbReference type="EMBL" id="FOUP01000023">
    <property type="protein sequence ID" value="SFO73701.1"/>
    <property type="molecule type" value="Genomic_DNA"/>
</dbReference>
<evidence type="ECO:0000313" key="3">
    <source>
        <dbReference type="Proteomes" id="UP000199398"/>
    </source>
</evidence>